<keyword evidence="1" id="KW-1133">Transmembrane helix</keyword>
<keyword evidence="4" id="KW-1185">Reference proteome</keyword>
<organism evidence="3 4">
    <name type="scientific">Flavobacterium commune</name>
    <dbReference type="NCBI Taxonomy" id="1306519"/>
    <lineage>
        <taxon>Bacteria</taxon>
        <taxon>Pseudomonadati</taxon>
        <taxon>Bacteroidota</taxon>
        <taxon>Flavobacteriia</taxon>
        <taxon>Flavobacteriales</taxon>
        <taxon>Flavobacteriaceae</taxon>
        <taxon>Flavobacterium</taxon>
    </lineage>
</organism>
<dbReference type="InterPro" id="IPR018060">
    <property type="entry name" value="HTH_AraC"/>
</dbReference>
<dbReference type="EMBL" id="CP017774">
    <property type="protein sequence ID" value="AOZ98816.1"/>
    <property type="molecule type" value="Genomic_DNA"/>
</dbReference>
<evidence type="ECO:0000256" key="1">
    <source>
        <dbReference type="SAM" id="Phobius"/>
    </source>
</evidence>
<dbReference type="STRING" id="1306519.BIW12_04860"/>
<gene>
    <name evidence="3" type="ORF">BIW12_04860</name>
</gene>
<dbReference type="AlphaFoldDB" id="A0A1D9P8D1"/>
<evidence type="ECO:0000313" key="3">
    <source>
        <dbReference type="EMBL" id="AOZ98816.1"/>
    </source>
</evidence>
<feature type="transmembrane region" description="Helical" evidence="1">
    <location>
        <begin position="33"/>
        <end position="54"/>
    </location>
</feature>
<dbReference type="PROSITE" id="PS01124">
    <property type="entry name" value="HTH_ARAC_FAMILY_2"/>
    <property type="match status" value="1"/>
</dbReference>
<feature type="transmembrane region" description="Helical" evidence="1">
    <location>
        <begin position="66"/>
        <end position="82"/>
    </location>
</feature>
<name>A0A1D9P8D1_9FLAO</name>
<dbReference type="Proteomes" id="UP000178198">
    <property type="component" value="Chromosome"/>
</dbReference>
<dbReference type="Gene3D" id="1.10.10.60">
    <property type="entry name" value="Homeodomain-like"/>
    <property type="match status" value="1"/>
</dbReference>
<accession>A0A1D9P8D1</accession>
<reference evidence="3 4" key="1">
    <citation type="submission" date="2016-10" db="EMBL/GenBank/DDBJ databases">
        <title>Complete Genome Sequence of Flavobacterium sp. PK15.</title>
        <authorList>
            <person name="Ekwe A."/>
            <person name="Kim S.B."/>
        </authorList>
    </citation>
    <scope>NUCLEOTIDE SEQUENCE [LARGE SCALE GENOMIC DNA]</scope>
    <source>
        <strain evidence="3 4">PK15</strain>
    </source>
</reference>
<feature type="domain" description="HTH araC/xylS-type" evidence="2">
    <location>
        <begin position="265"/>
        <end position="376"/>
    </location>
</feature>
<feature type="transmembrane region" description="Helical" evidence="1">
    <location>
        <begin position="200"/>
        <end position="218"/>
    </location>
</feature>
<dbReference type="OrthoDB" id="1334331at2"/>
<proteinExistence type="predicted"/>
<keyword evidence="1" id="KW-0472">Membrane</keyword>
<feature type="transmembrane region" description="Helical" evidence="1">
    <location>
        <begin position="120"/>
        <end position="143"/>
    </location>
</feature>
<evidence type="ECO:0000313" key="4">
    <source>
        <dbReference type="Proteomes" id="UP000178198"/>
    </source>
</evidence>
<dbReference type="RefSeq" id="WP_071184064.1">
    <property type="nucleotide sequence ID" value="NZ_CP017774.1"/>
</dbReference>
<dbReference type="GO" id="GO:0003700">
    <property type="term" value="F:DNA-binding transcription factor activity"/>
    <property type="evidence" value="ECO:0007669"/>
    <property type="project" value="InterPro"/>
</dbReference>
<evidence type="ECO:0000259" key="2">
    <source>
        <dbReference type="PROSITE" id="PS01124"/>
    </source>
</evidence>
<sequence>MFLSLVFFVTGLLGFLTFTVVAAQYQWNRKVNFYLLILLLAASFRFFFNGIHILIPFPIDENIGMFFRSFGCAVFPCIYLYFKNLIEDKKNPSHVDLFHFVVPLLFGCSIFWIREYAPFLVLYYYFLFAGIALFYLFLSYVVLKDKFWTQELQGSSDNQQELLIRNWAFFFFVVCVLIILRLVITLFFDLWVATYSDGETCLWITAVVASVLFFKILLTDENLLHLAVKRDVKVKLALVFDDFWILSKPVSVDTEDLKLKYIVETKLLIYLQEMERMALKQLYFRTPSVSLSDFAVKLDIPKSHLIYIFKYHANVSFVEFKRIVQIYDSIDLIDEGYLQSKTLQSLSKKAGFSSYDPFLISFKEVTGVIPQEYEKINYNGFKSD</sequence>
<feature type="transmembrane region" description="Helical" evidence="1">
    <location>
        <begin position="94"/>
        <end position="113"/>
    </location>
</feature>
<dbReference type="KEGG" id="fcm:BIW12_04860"/>
<feature type="transmembrane region" description="Helical" evidence="1">
    <location>
        <begin position="163"/>
        <end position="188"/>
    </location>
</feature>
<keyword evidence="1" id="KW-0812">Transmembrane</keyword>
<dbReference type="GO" id="GO:0043565">
    <property type="term" value="F:sequence-specific DNA binding"/>
    <property type="evidence" value="ECO:0007669"/>
    <property type="project" value="InterPro"/>
</dbReference>
<protein>
    <recommendedName>
        <fullName evidence="2">HTH araC/xylS-type domain-containing protein</fullName>
    </recommendedName>
</protein>